<accession>A0A7I8VQN4</accession>
<comment type="caution">
    <text evidence="3">The sequence shown here is derived from an EMBL/GenBank/DDBJ whole genome shotgun (WGS) entry which is preliminary data.</text>
</comment>
<dbReference type="Pfam" id="PF16059">
    <property type="entry name" value="MGA_dom"/>
    <property type="match status" value="1"/>
</dbReference>
<gene>
    <name evidence="3" type="ORF">DGYR_LOCUS6286</name>
</gene>
<protein>
    <submittedName>
        <fullName evidence="3">DgyrCDS6548</fullName>
    </submittedName>
</protein>
<proteinExistence type="predicted"/>
<evidence type="ECO:0000259" key="2">
    <source>
        <dbReference type="Pfam" id="PF16059"/>
    </source>
</evidence>
<sequence>MKKLFGTAKGSSMERQTHLKAPIPELGSMPDGSTFINLISSDEDNDSVIVISSEDENEEALTMKSNFSYKIFTGSPNFHINQKIIHIYPDINGRHDPALFSRLCQNQSINLVNTDESEPDEKDKIPKNVPLTTNIIDIEEYSLEDDSQESPLIEKKQKRVKGKKSIVKKARKSTKGRKSETVKRQPTKEKRAKTTLVTDNYSTSTLFPSPANCIVEEPEIDRVDNVTFYWNSSLSAASYWSNYNLTKRPPKSLKDLLSPGDAKVLLESYPKLIPTRRRKLENLVAKELPNLEFYKNHVNEIANMYTKPKKSRATTVMIKINKNLAACIAKTADPFLPKRNLHKIFNSSEVSETRRMKKSKSAREEFLPYDNEDRNFSIEKVNPVCEKSFCYLGCICKSLKTNKEDIPRLTIHCRKLTCMFHCVCEIEKKKPQLKRHTCAILRRSKAKEDSAKSGNTVVKEKCSRKSPLIPKLSKILEKPKLDQIEDIEGPVDKTEDNSALFKVSELMENEIPDPTVEPNIVAIFRDICMEYRKDFTKFIYQISLNEIDKARVFSTVKCDDNDFQELLKNLNAAKEDSHITKLSTGKYVMITPKSVLNENHYEVFINGVSKDLRLRNFTGKFLKCSKQYQALTKVKLPRELSSKEECTLKPEPKLPDKLPIPSISQAKRSSAVFSPLHTGISSLNNFNVKYNNGFTDKENDKLPINCNVSSNFKLLEQVNIDGRKNAIRAPHFRAQIVTPAGIHLAHSMLKPRIAVLPSTHFAQFIAVPHPPKKEIARISKSEVSWEEAMSYVSSSEEEANSSQ</sequence>
<organism evidence="3 4">
    <name type="scientific">Dimorphilus gyrociliatus</name>
    <dbReference type="NCBI Taxonomy" id="2664684"/>
    <lineage>
        <taxon>Eukaryota</taxon>
        <taxon>Metazoa</taxon>
        <taxon>Spiralia</taxon>
        <taxon>Lophotrochozoa</taxon>
        <taxon>Annelida</taxon>
        <taxon>Polychaeta</taxon>
        <taxon>Polychaeta incertae sedis</taxon>
        <taxon>Dinophilidae</taxon>
        <taxon>Dimorphilus</taxon>
    </lineage>
</organism>
<evidence type="ECO:0000313" key="3">
    <source>
        <dbReference type="EMBL" id="CAD5117796.1"/>
    </source>
</evidence>
<dbReference type="AlphaFoldDB" id="A0A7I8VQN4"/>
<feature type="compositionally biased region" description="Basic residues" evidence="1">
    <location>
        <begin position="158"/>
        <end position="176"/>
    </location>
</feature>
<name>A0A7I8VQN4_9ANNE</name>
<dbReference type="Proteomes" id="UP000549394">
    <property type="component" value="Unassembled WGS sequence"/>
</dbReference>
<reference evidence="3 4" key="1">
    <citation type="submission" date="2020-08" db="EMBL/GenBank/DDBJ databases">
        <authorList>
            <person name="Hejnol A."/>
        </authorList>
    </citation>
    <scope>NUCLEOTIDE SEQUENCE [LARGE SCALE GENOMIC DNA]</scope>
</reference>
<dbReference type="EMBL" id="CAJFCJ010000007">
    <property type="protein sequence ID" value="CAD5117796.1"/>
    <property type="molecule type" value="Genomic_DNA"/>
</dbReference>
<feature type="compositionally biased region" description="Basic and acidic residues" evidence="1">
    <location>
        <begin position="177"/>
        <end position="189"/>
    </location>
</feature>
<dbReference type="InterPro" id="IPR032060">
    <property type="entry name" value="MGA_dom"/>
</dbReference>
<evidence type="ECO:0000313" key="4">
    <source>
        <dbReference type="Proteomes" id="UP000549394"/>
    </source>
</evidence>
<evidence type="ECO:0000256" key="1">
    <source>
        <dbReference type="SAM" id="MobiDB-lite"/>
    </source>
</evidence>
<dbReference type="OrthoDB" id="6119313at2759"/>
<keyword evidence="4" id="KW-1185">Reference proteome</keyword>
<feature type="region of interest" description="Disordered" evidence="1">
    <location>
        <begin position="158"/>
        <end position="191"/>
    </location>
</feature>
<feature type="domain" description="MGA conserved" evidence="2">
    <location>
        <begin position="381"/>
        <end position="429"/>
    </location>
</feature>